<organism evidence="2">
    <name type="scientific">marine metagenome</name>
    <dbReference type="NCBI Taxonomy" id="408172"/>
    <lineage>
        <taxon>unclassified sequences</taxon>
        <taxon>metagenomes</taxon>
        <taxon>ecological metagenomes</taxon>
    </lineage>
</organism>
<proteinExistence type="predicted"/>
<feature type="domain" description="DUF5916" evidence="1">
    <location>
        <begin position="90"/>
        <end position="588"/>
    </location>
</feature>
<dbReference type="InterPro" id="IPR045670">
    <property type="entry name" value="DUF5916"/>
</dbReference>
<gene>
    <name evidence="2" type="ORF">METZ01_LOCUS50383</name>
</gene>
<dbReference type="SUPFAM" id="SSF49344">
    <property type="entry name" value="CBD9-like"/>
    <property type="match status" value="1"/>
</dbReference>
<sequence length="592" mass="69925">SWDMTWDVKWICESKIYDNYYITEWKIPFNVFKYREGETKWRVGAYQRNTKNKAWNLWHQVPKNQEFSNLAFMGDMYFEKPLGKSKAKKSIIPYINGITYNDYEENISGNDLEFGGDAKLTIDNSLTLDLTLNPDFSQVEVDQQITNLSRYEVSLPEKRQFFIENSDLFASFGDKRDANPFFSRRIGIAKDLDGNNIQNKILAGLRLSGKINSDFRIGILNMQTEEDLDNEIAATNNAIVALQHKVFNRSNISFMFINRQATKDYEFLGENEEYNRVLGIDYNLASKDSKWTGKYYFHKSFSPSENNKDFSMGIKTSYNSKNLTFRVSGLYVGDNYRSDLGFIKRTGILKLNPNIGYKFWPENKKLQSHGIEVTPVIIWRPELNYQLSDYFIISRWEGQFNSGDSFNLTMRNQYTYLYDDFDPTRSENSIPLPANSEYHYTNFELEYNNYFSSNEFTYRVEQSFGKFYNGSELSTELMFSYRIQPKFTSSIEINYDRIKLPDPYPSADIILIAPRFEFTFTKNLYWATLVQYSNQRENLSLNTRLQWRFAPLSDLFLVYNDNYYTEDRDHSIFIPRVKNRSLNLKLTYWLDF</sequence>
<reference evidence="2" key="1">
    <citation type="submission" date="2018-05" db="EMBL/GenBank/DDBJ databases">
        <authorList>
            <person name="Lanie J.A."/>
            <person name="Ng W.-L."/>
            <person name="Kazmierczak K.M."/>
            <person name="Andrzejewski T.M."/>
            <person name="Davidsen T.M."/>
            <person name="Wayne K.J."/>
            <person name="Tettelin H."/>
            <person name="Glass J.I."/>
            <person name="Rusch D."/>
            <person name="Podicherti R."/>
            <person name="Tsui H.-C.T."/>
            <person name="Winkler M.E."/>
        </authorList>
    </citation>
    <scope>NUCLEOTIDE SEQUENCE</scope>
</reference>
<protein>
    <recommendedName>
        <fullName evidence="1">DUF5916 domain-containing protein</fullName>
    </recommendedName>
</protein>
<dbReference type="EMBL" id="UINC01002518">
    <property type="protein sequence ID" value="SUZ97529.1"/>
    <property type="molecule type" value="Genomic_DNA"/>
</dbReference>
<accession>A0A381S291</accession>
<dbReference type="AlphaFoldDB" id="A0A381S291"/>
<feature type="non-terminal residue" evidence="2">
    <location>
        <position position="1"/>
    </location>
</feature>
<evidence type="ECO:0000259" key="1">
    <source>
        <dbReference type="Pfam" id="PF19313"/>
    </source>
</evidence>
<dbReference type="Pfam" id="PF19313">
    <property type="entry name" value="DUF5916"/>
    <property type="match status" value="1"/>
</dbReference>
<evidence type="ECO:0000313" key="2">
    <source>
        <dbReference type="EMBL" id="SUZ97529.1"/>
    </source>
</evidence>
<name>A0A381S291_9ZZZZ</name>